<name>A0ABX9M664_9LEPT</name>
<accession>A0ABX9M664</accession>
<dbReference type="EMBL" id="QHCR01000003">
    <property type="protein sequence ID" value="RHX80880.1"/>
    <property type="molecule type" value="Genomic_DNA"/>
</dbReference>
<keyword evidence="2" id="KW-1185">Reference proteome</keyword>
<proteinExistence type="predicted"/>
<evidence type="ECO:0008006" key="3">
    <source>
        <dbReference type="Google" id="ProtNLM"/>
    </source>
</evidence>
<sequence length="99" mass="10818">MKKIIFLAVLFSIGLTGCKPCSDLEARICADLGTKCEKWKVLGKPGLPSADQDQYRSGRRKLVAVLLESAGLVEANAQVCQSMASDYDSLIDRLKRSVQ</sequence>
<evidence type="ECO:0000313" key="2">
    <source>
        <dbReference type="Proteomes" id="UP000285569"/>
    </source>
</evidence>
<dbReference type="Proteomes" id="UP000285569">
    <property type="component" value="Unassembled WGS sequence"/>
</dbReference>
<protein>
    <recommendedName>
        <fullName evidence="3">Lipoprotein</fullName>
    </recommendedName>
</protein>
<reference evidence="2" key="1">
    <citation type="submission" date="2018-05" db="EMBL/GenBank/DDBJ databases">
        <title>Leptospira yasudae sp. nov. and Leptospira stimsonii sp. nov., two pathogenic species of the genus Leptospira isolated from environmental sources.</title>
        <authorList>
            <person name="Casanovas-Massana A."/>
            <person name="Hamond C."/>
            <person name="Santos L.A."/>
            <person name="Hacker K.P."/>
            <person name="Balassiano I."/>
            <person name="Medeiros M.A."/>
            <person name="Reis M.G."/>
            <person name="Ko A.I."/>
            <person name="Wunder E.A."/>
        </authorList>
    </citation>
    <scope>NUCLEOTIDE SEQUENCE [LARGE SCALE GENOMIC DNA]</scope>
    <source>
        <strain evidence="2">B21</strain>
    </source>
</reference>
<dbReference type="RefSeq" id="WP_118955584.1">
    <property type="nucleotide sequence ID" value="NZ_QHCR01000003.1"/>
</dbReference>
<comment type="caution">
    <text evidence="1">The sequence shown here is derived from an EMBL/GenBank/DDBJ whole genome shotgun (WGS) entry which is preliminary data.</text>
</comment>
<reference evidence="1 2" key="2">
    <citation type="journal article" date="2020" name="Int. J. Syst. Evol. Microbiol.">
        <title>Leptospira yasudae sp. nov. and Leptospira stimsonii sp. nov., two new species of the pathogenic group isolated from environmental sources.</title>
        <authorList>
            <person name="Casanovas-Massana A."/>
            <person name="Hamond C."/>
            <person name="Santos L.A."/>
            <person name="de Oliveira D."/>
            <person name="Hacker K.P."/>
            <person name="Balassiano I."/>
            <person name="Costa F."/>
            <person name="Medeiros M.A."/>
            <person name="Reis M.G."/>
            <person name="Ko A.I."/>
            <person name="Wunder E.A."/>
        </authorList>
    </citation>
    <scope>NUCLEOTIDE SEQUENCE [LARGE SCALE GENOMIC DNA]</scope>
    <source>
        <strain evidence="1 2">B21</strain>
    </source>
</reference>
<dbReference type="PROSITE" id="PS51257">
    <property type="entry name" value="PROKAR_LIPOPROTEIN"/>
    <property type="match status" value="1"/>
</dbReference>
<evidence type="ECO:0000313" key="1">
    <source>
        <dbReference type="EMBL" id="RHX80880.1"/>
    </source>
</evidence>
<organism evidence="1 2">
    <name type="scientific">Leptospira yasudae</name>
    <dbReference type="NCBI Taxonomy" id="2202201"/>
    <lineage>
        <taxon>Bacteria</taxon>
        <taxon>Pseudomonadati</taxon>
        <taxon>Spirochaetota</taxon>
        <taxon>Spirochaetia</taxon>
        <taxon>Leptospirales</taxon>
        <taxon>Leptospiraceae</taxon>
        <taxon>Leptospira</taxon>
    </lineage>
</organism>
<gene>
    <name evidence="1" type="ORF">DLM77_08390</name>
</gene>